<dbReference type="EMBL" id="AP025592">
    <property type="protein sequence ID" value="BDG09522.1"/>
    <property type="molecule type" value="Genomic_DNA"/>
</dbReference>
<dbReference type="SUPFAM" id="SSF81301">
    <property type="entry name" value="Nucleotidyltransferase"/>
    <property type="match status" value="1"/>
</dbReference>
<dbReference type="NCBIfam" id="TIGR00090">
    <property type="entry name" value="rsfS_iojap_ybeB"/>
    <property type="match status" value="1"/>
</dbReference>
<organism evidence="4 5">
    <name type="scientific">Anaeromyxobacter paludicola</name>
    <dbReference type="NCBI Taxonomy" id="2918171"/>
    <lineage>
        <taxon>Bacteria</taxon>
        <taxon>Pseudomonadati</taxon>
        <taxon>Myxococcota</taxon>
        <taxon>Myxococcia</taxon>
        <taxon>Myxococcales</taxon>
        <taxon>Cystobacterineae</taxon>
        <taxon>Anaeromyxobacteraceae</taxon>
        <taxon>Anaeromyxobacter</taxon>
    </lineage>
</organism>
<feature type="compositionally biased region" description="Basic residues" evidence="3">
    <location>
        <begin position="1"/>
        <end position="19"/>
    </location>
</feature>
<comment type="subcellular location">
    <subcellularLocation>
        <location evidence="2">Cytoplasm</location>
    </subcellularLocation>
</comment>
<comment type="function">
    <text evidence="2">Functions as a ribosomal silencing factor. Interacts with ribosomal protein uL14 (rplN), blocking formation of intersubunit bridge B8. Prevents association of the 30S and 50S ribosomal subunits and the formation of functional ribosomes, thus repressing translation.</text>
</comment>
<comment type="subunit">
    <text evidence="2">Interacts with ribosomal protein uL14 (rplN).</text>
</comment>
<dbReference type="PANTHER" id="PTHR21043:SF0">
    <property type="entry name" value="MITOCHONDRIAL ASSEMBLY OF RIBOSOMAL LARGE SUBUNIT PROTEIN 1"/>
    <property type="match status" value="1"/>
</dbReference>
<feature type="compositionally biased region" description="Low complexity" evidence="3">
    <location>
        <begin position="89"/>
        <end position="105"/>
    </location>
</feature>
<protein>
    <recommendedName>
        <fullName evidence="2">Ribosomal silencing factor RsfS</fullName>
    </recommendedName>
</protein>
<dbReference type="Proteomes" id="UP001162734">
    <property type="component" value="Chromosome"/>
</dbReference>
<proteinExistence type="inferred from homology"/>
<keyword evidence="5" id="KW-1185">Reference proteome</keyword>
<keyword evidence="2" id="KW-0963">Cytoplasm</keyword>
<name>A0ABN6N8I4_9BACT</name>
<dbReference type="HAMAP" id="MF_01477">
    <property type="entry name" value="Iojap_RsfS"/>
    <property type="match status" value="1"/>
</dbReference>
<dbReference type="Pfam" id="PF02410">
    <property type="entry name" value="RsfS"/>
    <property type="match status" value="1"/>
</dbReference>
<evidence type="ECO:0000256" key="1">
    <source>
        <dbReference type="ARBA" id="ARBA00010574"/>
    </source>
</evidence>
<evidence type="ECO:0000256" key="3">
    <source>
        <dbReference type="SAM" id="MobiDB-lite"/>
    </source>
</evidence>
<accession>A0ABN6N8I4</accession>
<evidence type="ECO:0000256" key="2">
    <source>
        <dbReference type="HAMAP-Rule" id="MF_01477"/>
    </source>
</evidence>
<dbReference type="RefSeq" id="WP_248341801.1">
    <property type="nucleotide sequence ID" value="NZ_AP025592.1"/>
</dbReference>
<keyword evidence="2" id="KW-0810">Translation regulation</keyword>
<sequence>MATKKTAKKAPAKRKLKPARRPDAKKPARKPAAKKRDLSRASPANRGRGAKPAKRFKAEKPDAVGTTRKPKKAAKVAPLGGRQRRALEAPEPSEAVAAAAQAAPQEEARPDPARDTAMVIAQAGLDKKANEVLLLDVRGLTSYADWFVLMTADSDRQAGAIADAIDEKLKAAGQSKVGSEGYSGGRWVLIDYGDVVAHVFSREARQFYDLEGLWADAPRFPVEG</sequence>
<dbReference type="InterPro" id="IPR004394">
    <property type="entry name" value="Iojap/RsfS/C7orf30"/>
</dbReference>
<feature type="region of interest" description="Disordered" evidence="3">
    <location>
        <begin position="1"/>
        <end position="113"/>
    </location>
</feature>
<evidence type="ECO:0000313" key="4">
    <source>
        <dbReference type="EMBL" id="BDG09522.1"/>
    </source>
</evidence>
<gene>
    <name evidence="2" type="primary">rsfS</name>
    <name evidence="4" type="ORF">AMPC_26350</name>
</gene>
<comment type="similarity">
    <text evidence="1 2">Belongs to the Iojap/RsfS family.</text>
</comment>
<dbReference type="InterPro" id="IPR043519">
    <property type="entry name" value="NT_sf"/>
</dbReference>
<dbReference type="Gene3D" id="3.30.460.10">
    <property type="entry name" value="Beta Polymerase, domain 2"/>
    <property type="match status" value="1"/>
</dbReference>
<evidence type="ECO:0000313" key="5">
    <source>
        <dbReference type="Proteomes" id="UP001162734"/>
    </source>
</evidence>
<keyword evidence="2" id="KW-0678">Repressor</keyword>
<reference evidence="5" key="1">
    <citation type="journal article" date="2022" name="Int. J. Syst. Evol. Microbiol.">
        <title>Anaeromyxobacter oryzae sp. nov., Anaeromyxobacter diazotrophicus sp. nov. and Anaeromyxobacter paludicola sp. nov., isolated from paddy soils.</title>
        <authorList>
            <person name="Itoh H."/>
            <person name="Xu Z."/>
            <person name="Mise K."/>
            <person name="Masuda Y."/>
            <person name="Ushijima N."/>
            <person name="Hayakawa C."/>
            <person name="Shiratori Y."/>
            <person name="Senoo K."/>
        </authorList>
    </citation>
    <scope>NUCLEOTIDE SEQUENCE [LARGE SCALE GENOMIC DNA]</scope>
    <source>
        <strain evidence="5">Red630</strain>
    </source>
</reference>
<dbReference type="PANTHER" id="PTHR21043">
    <property type="entry name" value="IOJAP SUPERFAMILY ORTHOLOG"/>
    <property type="match status" value="1"/>
</dbReference>